<evidence type="ECO:0000256" key="4">
    <source>
        <dbReference type="SAM" id="MobiDB-lite"/>
    </source>
</evidence>
<dbReference type="Gene3D" id="1.25.40.20">
    <property type="entry name" value="Ankyrin repeat-containing domain"/>
    <property type="match status" value="3"/>
</dbReference>
<comment type="caution">
    <text evidence="5">The sequence shown here is derived from an EMBL/GenBank/DDBJ whole genome shotgun (WGS) entry which is preliminary data.</text>
</comment>
<evidence type="ECO:0000256" key="2">
    <source>
        <dbReference type="ARBA" id="ARBA00023043"/>
    </source>
</evidence>
<proteinExistence type="predicted"/>
<feature type="repeat" description="ANK" evidence="3">
    <location>
        <begin position="584"/>
        <end position="617"/>
    </location>
</feature>
<sequence>MAPKVPYPPMGSLACSATQLHIGLITFWKPPLDRRPMSLAAAGGFESVVNSLLVATSDINKLDETRYAPLHHATCGGHKHIVLLLLANGAEPNIQTSPPPDHQSSTSRELHRIQQQRNSDSKSNSDPDSDSDSDVDIANPSFSETETIALSNFFGLRLVFTLQHSQDRYDSLKYAALGGFTEILKLLLQHDASGEYSYDRDEVLGSDGNTALHLVTANGHLKTAQILLQNSGDALKLDHTTNNSGLSPIHIAAQEGHLDLLELIMGVEDERKDPESLASAETDEQPLKPTLPVITGNFLSSDSPRYPTGSLRRSTREIFPRRSQASLEIPSTFTTSSDHHKSALEWAAEYEHNHIVDFILARGHGIKQEQAYSLNLAAQNGYTNIVKVFLEKCSTKYAIDARQNTALHLASKGGHLETVTELLERTLFKIDSKEIREMTPLHLASRAGHQKIVEILLFNKANADLPNKKLKTALHLAAKNGHLLYIETLLQPKYKANSKLVDERKRTALHFAANNGHLKVVKKLCESTDIIWMEDEEHSLQDTTDDGEFVRGGTPLHVVAKNKNMDVLRLLLKNGWKSDVKNSEGATPLHSAASQKFHEGIEELLQDPPYDTNAQDHNGATLMHYTETPELMNRLLKAGAKIDIKKTTSNELLYLWLLIIADST</sequence>
<dbReference type="EMBL" id="QKRW01000033">
    <property type="protein sequence ID" value="RAL61212.1"/>
    <property type="molecule type" value="Genomic_DNA"/>
</dbReference>
<dbReference type="PROSITE" id="PS51257">
    <property type="entry name" value="PROKAR_LIPOPROTEIN"/>
    <property type="match status" value="1"/>
</dbReference>
<dbReference type="PANTHER" id="PTHR24126:SF14">
    <property type="entry name" value="ANK_REP_REGION DOMAIN-CONTAINING PROTEIN"/>
    <property type="match status" value="1"/>
</dbReference>
<feature type="repeat" description="ANK" evidence="3">
    <location>
        <begin position="551"/>
        <end position="583"/>
    </location>
</feature>
<dbReference type="OrthoDB" id="5428966at2759"/>
<gene>
    <name evidence="5" type="ORF">DID88_010291</name>
</gene>
<accession>A0A395ILH2</accession>
<dbReference type="Pfam" id="PF12796">
    <property type="entry name" value="Ank_2"/>
    <property type="match status" value="5"/>
</dbReference>
<dbReference type="InterPro" id="IPR036770">
    <property type="entry name" value="Ankyrin_rpt-contain_sf"/>
</dbReference>
<feature type="repeat" description="ANK" evidence="3">
    <location>
        <begin position="244"/>
        <end position="265"/>
    </location>
</feature>
<dbReference type="AlphaFoldDB" id="A0A395ILH2"/>
<feature type="repeat" description="ANK" evidence="3">
    <location>
        <begin position="436"/>
        <end position="468"/>
    </location>
</feature>
<feature type="region of interest" description="Disordered" evidence="4">
    <location>
        <begin position="92"/>
        <end position="138"/>
    </location>
</feature>
<organism evidence="5 6">
    <name type="scientific">Monilinia fructigena</name>
    <dbReference type="NCBI Taxonomy" id="38457"/>
    <lineage>
        <taxon>Eukaryota</taxon>
        <taxon>Fungi</taxon>
        <taxon>Dikarya</taxon>
        <taxon>Ascomycota</taxon>
        <taxon>Pezizomycotina</taxon>
        <taxon>Leotiomycetes</taxon>
        <taxon>Helotiales</taxon>
        <taxon>Sclerotiniaceae</taxon>
        <taxon>Monilinia</taxon>
    </lineage>
</organism>
<dbReference type="PROSITE" id="PS50088">
    <property type="entry name" value="ANK_REPEAT"/>
    <property type="match status" value="6"/>
</dbReference>
<dbReference type="Proteomes" id="UP000249056">
    <property type="component" value="Unassembled WGS sequence"/>
</dbReference>
<dbReference type="SUPFAM" id="SSF48403">
    <property type="entry name" value="Ankyrin repeat"/>
    <property type="match status" value="2"/>
</dbReference>
<evidence type="ECO:0000313" key="5">
    <source>
        <dbReference type="EMBL" id="RAL61212.1"/>
    </source>
</evidence>
<feature type="compositionally biased region" description="Polar residues" evidence="4">
    <location>
        <begin position="102"/>
        <end position="118"/>
    </location>
</feature>
<feature type="repeat" description="ANK" evidence="3">
    <location>
        <begin position="65"/>
        <end position="97"/>
    </location>
</feature>
<keyword evidence="2 3" id="KW-0040">ANK repeat</keyword>
<reference evidence="5 6" key="1">
    <citation type="submission" date="2018-06" db="EMBL/GenBank/DDBJ databases">
        <title>Genome Sequence of the Brown Rot Fungal Pathogen Monilinia fructigena.</title>
        <authorList>
            <person name="Landi L."/>
            <person name="De Miccolis Angelini R.M."/>
            <person name="Pollastro S."/>
            <person name="Abate D."/>
            <person name="Faretra F."/>
            <person name="Romanazzi G."/>
        </authorList>
    </citation>
    <scope>NUCLEOTIDE SEQUENCE [LARGE SCALE GENOMIC DNA]</scope>
    <source>
        <strain evidence="5 6">Mfrg269</strain>
    </source>
</reference>
<dbReference type="PROSITE" id="PS50297">
    <property type="entry name" value="ANK_REP_REGION"/>
    <property type="match status" value="5"/>
</dbReference>
<evidence type="ECO:0000313" key="6">
    <source>
        <dbReference type="Proteomes" id="UP000249056"/>
    </source>
</evidence>
<keyword evidence="1" id="KW-0677">Repeat</keyword>
<keyword evidence="6" id="KW-1185">Reference proteome</keyword>
<evidence type="ECO:0000256" key="3">
    <source>
        <dbReference type="PROSITE-ProRule" id="PRU00023"/>
    </source>
</evidence>
<protein>
    <submittedName>
        <fullName evidence="5">Uncharacterized protein</fullName>
    </submittedName>
</protein>
<feature type="repeat" description="ANK" evidence="3">
    <location>
        <begin position="207"/>
        <end position="239"/>
    </location>
</feature>
<dbReference type="PANTHER" id="PTHR24126">
    <property type="entry name" value="ANKYRIN REPEAT, PH AND SEC7 DOMAIN CONTAINING PROTEIN SECG-RELATED"/>
    <property type="match status" value="1"/>
</dbReference>
<dbReference type="InterPro" id="IPR002110">
    <property type="entry name" value="Ankyrin_rpt"/>
</dbReference>
<dbReference type="SMART" id="SM00248">
    <property type="entry name" value="ANK"/>
    <property type="match status" value="14"/>
</dbReference>
<evidence type="ECO:0000256" key="1">
    <source>
        <dbReference type="ARBA" id="ARBA00022737"/>
    </source>
</evidence>
<name>A0A395ILH2_9HELO</name>